<dbReference type="VEuPathDB" id="FungiDB:SPRG_09435"/>
<evidence type="ECO:0000256" key="3">
    <source>
        <dbReference type="ARBA" id="ARBA00022723"/>
    </source>
</evidence>
<proteinExistence type="inferred from homology"/>
<dbReference type="Proteomes" id="UP000030745">
    <property type="component" value="Unassembled WGS sequence"/>
</dbReference>
<name>A0A067C4N6_SAPPC</name>
<evidence type="ECO:0000259" key="9">
    <source>
        <dbReference type="PROSITE" id="PS51471"/>
    </source>
</evidence>
<comment type="cofactor">
    <cofactor evidence="1">
        <name>L-ascorbate</name>
        <dbReference type="ChEBI" id="CHEBI:38290"/>
    </cofactor>
</comment>
<sequence>MADQAREPLTKKAKVDAKTSVLHPDLLQSSAAARAAVQAAYATTKPYPHYQIPALCTREHMNKVHHECITHLEGNFKETDLFKLYQTIDLGNLKTSDKIAKHLPALLELRDALYGKEFREYITSITGCPPLTDKVDCAANVYMQGCHLLPHDDVIGTRCVSYVIYLSDPDDDWTAADGGSLELYPSMASNDRVPDLVPTAFALPTYNTMALFTVIPGVSFHSVQEVYAEKPRLSIQGWFHQAVAPAGVDAATQEQLSVLRQHVSPFDELPMDSIVQNPQLTSDDLAFLRAFVNPIYLTMRTIGDIQSSFRSSGSLQLHDFLKSDLADAIATATHGADDAAQLGSGQVPQYTAGYGEDWDPRGPVHLQRYLAYVGEGDKSSGASAGQLLGHVKDKLVASPPFQKFIWLLTGFLPTGARSQVRRFRAGLDYTLAHEQTLPTETLLDLVLCFANCRDADAKEAWSSGDVGGFECYQSAEEDGLGDVAKGLQEDDDDDDALVTVHAQHNTLNLVLHDENTMKFVKFVSVRAPGSRWDVSVEYTIAQVELDETEADKE</sequence>
<organism evidence="10 11">
    <name type="scientific">Saprolegnia parasitica (strain CBS 223.65)</name>
    <dbReference type="NCBI Taxonomy" id="695850"/>
    <lineage>
        <taxon>Eukaryota</taxon>
        <taxon>Sar</taxon>
        <taxon>Stramenopiles</taxon>
        <taxon>Oomycota</taxon>
        <taxon>Saprolegniomycetes</taxon>
        <taxon>Saprolegniales</taxon>
        <taxon>Saprolegniaceae</taxon>
        <taxon>Saprolegnia</taxon>
    </lineage>
</organism>
<dbReference type="GO" id="GO:0005506">
    <property type="term" value="F:iron ion binding"/>
    <property type="evidence" value="ECO:0007669"/>
    <property type="project" value="InterPro"/>
</dbReference>
<dbReference type="STRING" id="695850.A0A067C4N6"/>
<evidence type="ECO:0000256" key="1">
    <source>
        <dbReference type="ARBA" id="ARBA00001961"/>
    </source>
</evidence>
<dbReference type="GO" id="GO:0031418">
    <property type="term" value="F:L-ascorbic acid binding"/>
    <property type="evidence" value="ECO:0007669"/>
    <property type="project" value="UniProtKB-KW"/>
</dbReference>
<keyword evidence="6" id="KW-0560">Oxidoreductase</keyword>
<dbReference type="EMBL" id="KK583232">
    <property type="protein sequence ID" value="KDO25493.1"/>
    <property type="molecule type" value="Genomic_DNA"/>
</dbReference>
<protein>
    <recommendedName>
        <fullName evidence="9">Fe2OG dioxygenase domain-containing protein</fullName>
    </recommendedName>
</protein>
<reference evidence="10 11" key="1">
    <citation type="journal article" date="2013" name="PLoS Genet.">
        <title>Distinctive expansion of potential virulence genes in the genome of the oomycete fish pathogen Saprolegnia parasitica.</title>
        <authorList>
            <person name="Jiang R.H."/>
            <person name="de Bruijn I."/>
            <person name="Haas B.J."/>
            <person name="Belmonte R."/>
            <person name="Lobach L."/>
            <person name="Christie J."/>
            <person name="van den Ackerveken G."/>
            <person name="Bottin A."/>
            <person name="Bulone V."/>
            <person name="Diaz-Moreno S.M."/>
            <person name="Dumas B."/>
            <person name="Fan L."/>
            <person name="Gaulin E."/>
            <person name="Govers F."/>
            <person name="Grenville-Briggs L.J."/>
            <person name="Horner N.R."/>
            <person name="Levin J.Z."/>
            <person name="Mammella M."/>
            <person name="Meijer H.J."/>
            <person name="Morris P."/>
            <person name="Nusbaum C."/>
            <person name="Oome S."/>
            <person name="Phillips A.J."/>
            <person name="van Rooyen D."/>
            <person name="Rzeszutek E."/>
            <person name="Saraiva M."/>
            <person name="Secombes C.J."/>
            <person name="Seidl M.F."/>
            <person name="Snel B."/>
            <person name="Stassen J.H."/>
            <person name="Sykes S."/>
            <person name="Tripathy S."/>
            <person name="van den Berg H."/>
            <person name="Vega-Arreguin J.C."/>
            <person name="Wawra S."/>
            <person name="Young S.K."/>
            <person name="Zeng Q."/>
            <person name="Dieguez-Uribeondo J."/>
            <person name="Russ C."/>
            <person name="Tyler B.M."/>
            <person name="van West P."/>
        </authorList>
    </citation>
    <scope>NUCLEOTIDE SEQUENCE [LARGE SCALE GENOMIC DNA]</scope>
    <source>
        <strain evidence="10 11">CBS 223.65</strain>
    </source>
</reference>
<evidence type="ECO:0000313" key="10">
    <source>
        <dbReference type="EMBL" id="KDO25493.1"/>
    </source>
</evidence>
<dbReference type="OrthoDB" id="430522at2759"/>
<evidence type="ECO:0000256" key="2">
    <source>
        <dbReference type="ARBA" id="ARBA00007443"/>
    </source>
</evidence>
<dbReference type="OMA" id="GWYHIPQ"/>
<feature type="domain" description="Fe2OG dioxygenase" evidence="9">
    <location>
        <begin position="133"/>
        <end position="241"/>
    </location>
</feature>
<dbReference type="InterPro" id="IPR039558">
    <property type="entry name" value="TPA1/OFD1_N"/>
</dbReference>
<dbReference type="InterPro" id="IPR051842">
    <property type="entry name" value="uS12_prolyl_hydroxylase"/>
</dbReference>
<dbReference type="GeneID" id="24131600"/>
<gene>
    <name evidence="10" type="ORF">SPRG_09435</name>
</gene>
<dbReference type="PANTHER" id="PTHR12117">
    <property type="entry name" value="HISTONE ACETYLTRANSFERASE COMPLEX"/>
    <property type="match status" value="1"/>
</dbReference>
<dbReference type="RefSeq" id="XP_012203917.1">
    <property type="nucleotide sequence ID" value="XM_012348527.1"/>
</dbReference>
<evidence type="ECO:0000256" key="8">
    <source>
        <dbReference type="ARBA" id="ARBA00047444"/>
    </source>
</evidence>
<comment type="catalytic activity">
    <reaction evidence="8">
        <text>[ribosomal protein uS12]-L-proline + 2-oxoglutarate + O2 = [ribosomal protein uS12]-(3S)-3-hydroxy-L-proline + succinate + CO2</text>
        <dbReference type="Rhea" id="RHEA:54156"/>
        <dbReference type="Rhea" id="RHEA-COMP:13816"/>
        <dbReference type="Rhea" id="RHEA-COMP:13818"/>
        <dbReference type="ChEBI" id="CHEBI:15379"/>
        <dbReference type="ChEBI" id="CHEBI:16526"/>
        <dbReference type="ChEBI" id="CHEBI:16810"/>
        <dbReference type="ChEBI" id="CHEBI:30031"/>
        <dbReference type="ChEBI" id="CHEBI:50342"/>
        <dbReference type="ChEBI" id="CHEBI:85428"/>
    </reaction>
</comment>
<keyword evidence="3" id="KW-0479">Metal-binding</keyword>
<dbReference type="KEGG" id="spar:SPRG_09435"/>
<keyword evidence="4" id="KW-0847">Vitamin C</keyword>
<dbReference type="InterPro" id="IPR006620">
    <property type="entry name" value="Pro_4_hyd_alph"/>
</dbReference>
<accession>A0A067C4N6</accession>
<dbReference type="GO" id="GO:0031543">
    <property type="term" value="F:peptidyl-proline dioxygenase activity"/>
    <property type="evidence" value="ECO:0007669"/>
    <property type="project" value="UniProtKB-ARBA"/>
</dbReference>
<evidence type="ECO:0000313" key="11">
    <source>
        <dbReference type="Proteomes" id="UP000030745"/>
    </source>
</evidence>
<evidence type="ECO:0000256" key="7">
    <source>
        <dbReference type="ARBA" id="ARBA00023004"/>
    </source>
</evidence>
<dbReference type="AlphaFoldDB" id="A0A067C4N6"/>
<dbReference type="InterPro" id="IPR019601">
    <property type="entry name" value="Oxoglutarate/Fe-dep_Oase_C"/>
</dbReference>
<dbReference type="InterPro" id="IPR005123">
    <property type="entry name" value="Oxoglu/Fe-dep_dioxygenase_dom"/>
</dbReference>
<evidence type="ECO:0000256" key="5">
    <source>
        <dbReference type="ARBA" id="ARBA00022964"/>
    </source>
</evidence>
<dbReference type="SMART" id="SM00702">
    <property type="entry name" value="P4Hc"/>
    <property type="match status" value="1"/>
</dbReference>
<dbReference type="Gene3D" id="2.60.120.620">
    <property type="entry name" value="q2cbj1_9rhob like domain"/>
    <property type="match status" value="1"/>
</dbReference>
<dbReference type="Pfam" id="PF10637">
    <property type="entry name" value="Ofd1_CTDD"/>
    <property type="match status" value="1"/>
</dbReference>
<keyword evidence="11" id="KW-1185">Reference proteome</keyword>
<dbReference type="PANTHER" id="PTHR12117:SF0">
    <property type="entry name" value="PROLYL 3-HYDROXYLASE OGFOD1"/>
    <property type="match status" value="1"/>
</dbReference>
<dbReference type="PROSITE" id="PS51471">
    <property type="entry name" value="FE2OG_OXY"/>
    <property type="match status" value="1"/>
</dbReference>
<keyword evidence="7" id="KW-0408">Iron</keyword>
<dbReference type="Gene3D" id="3.60.130.20">
    <property type="entry name" value="Oxoglutarate/iron-dependent oxygenase, C-terminal degradation domain"/>
    <property type="match status" value="1"/>
</dbReference>
<keyword evidence="5" id="KW-0223">Dioxygenase</keyword>
<dbReference type="InterPro" id="IPR043044">
    <property type="entry name" value="TPA1/Ofd1_C"/>
</dbReference>
<evidence type="ECO:0000256" key="4">
    <source>
        <dbReference type="ARBA" id="ARBA00022896"/>
    </source>
</evidence>
<dbReference type="Pfam" id="PF13661">
    <property type="entry name" value="2OG-FeII_Oxy_4"/>
    <property type="match status" value="1"/>
</dbReference>
<evidence type="ECO:0000256" key="6">
    <source>
        <dbReference type="ARBA" id="ARBA00023002"/>
    </source>
</evidence>
<comment type="similarity">
    <text evidence="2">Belongs to the TPA1 family.</text>
</comment>